<keyword evidence="1" id="KW-0812">Transmembrane</keyword>
<evidence type="ECO:0000256" key="1">
    <source>
        <dbReference type="SAM" id="Phobius"/>
    </source>
</evidence>
<comment type="caution">
    <text evidence="2">The sequence shown here is derived from an EMBL/GenBank/DDBJ whole genome shotgun (WGS) entry which is preliminary data.</text>
</comment>
<dbReference type="InterPro" id="IPR011990">
    <property type="entry name" value="TPR-like_helical_dom_sf"/>
</dbReference>
<protein>
    <submittedName>
        <fullName evidence="2">Tetratricopeptide (TPR) repeat protein</fullName>
    </submittedName>
</protein>
<dbReference type="EMBL" id="JAVDUU010000003">
    <property type="protein sequence ID" value="MDR6942948.1"/>
    <property type="molecule type" value="Genomic_DNA"/>
</dbReference>
<organism evidence="2 3">
    <name type="scientific">Mucilaginibacter pocheonensis</name>
    <dbReference type="NCBI Taxonomy" id="398050"/>
    <lineage>
        <taxon>Bacteria</taxon>
        <taxon>Pseudomonadati</taxon>
        <taxon>Bacteroidota</taxon>
        <taxon>Sphingobacteriia</taxon>
        <taxon>Sphingobacteriales</taxon>
        <taxon>Sphingobacteriaceae</taxon>
        <taxon>Mucilaginibacter</taxon>
    </lineage>
</organism>
<keyword evidence="3" id="KW-1185">Reference proteome</keyword>
<evidence type="ECO:0000313" key="2">
    <source>
        <dbReference type="EMBL" id="MDR6942948.1"/>
    </source>
</evidence>
<dbReference type="SUPFAM" id="SSF48452">
    <property type="entry name" value="TPR-like"/>
    <property type="match status" value="1"/>
</dbReference>
<proteinExistence type="predicted"/>
<feature type="transmembrane region" description="Helical" evidence="1">
    <location>
        <begin position="347"/>
        <end position="366"/>
    </location>
</feature>
<keyword evidence="1" id="KW-1133">Transmembrane helix</keyword>
<dbReference type="RefSeq" id="WP_310096528.1">
    <property type="nucleotide sequence ID" value="NZ_JAVDUU010000003.1"/>
</dbReference>
<feature type="transmembrane region" description="Helical" evidence="1">
    <location>
        <begin position="41"/>
        <end position="61"/>
    </location>
</feature>
<keyword evidence="1" id="KW-0472">Membrane</keyword>
<gene>
    <name evidence="2" type="ORF">J2W55_002801</name>
</gene>
<dbReference type="InterPro" id="IPR051533">
    <property type="entry name" value="WaaL-like"/>
</dbReference>
<feature type="transmembrane region" description="Helical" evidence="1">
    <location>
        <begin position="130"/>
        <end position="149"/>
    </location>
</feature>
<feature type="transmembrane region" description="Helical" evidence="1">
    <location>
        <begin position="73"/>
        <end position="91"/>
    </location>
</feature>
<dbReference type="PANTHER" id="PTHR37422">
    <property type="entry name" value="TEICHURONIC ACID BIOSYNTHESIS PROTEIN TUAE"/>
    <property type="match status" value="1"/>
</dbReference>
<evidence type="ECO:0000313" key="3">
    <source>
        <dbReference type="Proteomes" id="UP001247620"/>
    </source>
</evidence>
<feature type="transmembrane region" description="Helical" evidence="1">
    <location>
        <begin position="161"/>
        <end position="181"/>
    </location>
</feature>
<feature type="transmembrane region" description="Helical" evidence="1">
    <location>
        <begin position="16"/>
        <end position="34"/>
    </location>
</feature>
<feature type="transmembrane region" description="Helical" evidence="1">
    <location>
        <begin position="283"/>
        <end position="303"/>
    </location>
</feature>
<name>A0ABU1TC33_9SPHI</name>
<feature type="transmembrane region" description="Helical" evidence="1">
    <location>
        <begin position="103"/>
        <end position="124"/>
    </location>
</feature>
<dbReference type="Proteomes" id="UP001247620">
    <property type="component" value="Unassembled WGS sequence"/>
</dbReference>
<feature type="transmembrane region" description="Helical" evidence="1">
    <location>
        <begin position="258"/>
        <end position="276"/>
    </location>
</feature>
<accession>A0ABU1TC33</accession>
<dbReference type="PANTHER" id="PTHR37422:SF23">
    <property type="entry name" value="TEICHURONIC ACID BIOSYNTHESIS PROTEIN TUAE"/>
    <property type="match status" value="1"/>
</dbReference>
<sequence>MFLLFLYAYKHSENEYLTIVTVFAFTFFLMVRFSATVLHKFVELFMIIGIVETCVCLRQIAFHRAITGTLNNSGVVAIFLALQLPLFFHLCKRQSNRKSRPMITLLSSKITLCVIVADIFLIFYSHSRTALLLLGMYGLIFAFNFKSILTQTPFLVNYKKWINLLGWISASVILVQFLFLLTNKKNSFFGRYIMSHIALSHIKDHFWFGTGVGRFTWFYPSWQSEFFKSIRGTNASAANLATDSSIIFNDWVQLFETIGFLRFTICVAFIVFIFLTKAKRQKSLLFFLKVSLAAILLSAAFSYPFHINLILYFLTLILALSIKSSWTNDLILAFQMPSFKFYRSITTIIFITLMAGIFIITKGLWLKCYAVREWQQMNNHYLSITKERDKYLELYTNLNDDGKFLTDYGQFIIENTNEIDKGIKILSQARAKFMSKNLMETLAYAYWKKKDYTKAINCYLWIDNYQPFLYSPKICLMKIYIETERFDLATQMGQIIINTSPKVPSGEVSDIKRQAHDLLVLISASNQRKE</sequence>
<reference evidence="2 3" key="1">
    <citation type="submission" date="2023-07" db="EMBL/GenBank/DDBJ databases">
        <title>Sorghum-associated microbial communities from plants grown in Nebraska, USA.</title>
        <authorList>
            <person name="Schachtman D."/>
        </authorList>
    </citation>
    <scope>NUCLEOTIDE SEQUENCE [LARGE SCALE GENOMIC DNA]</scope>
    <source>
        <strain evidence="2 3">3262</strain>
    </source>
</reference>